<protein>
    <submittedName>
        <fullName evidence="3">Uncharacterized protein</fullName>
    </submittedName>
</protein>
<organism evidence="3 4">
    <name type="scientific">Parthenolecanium corni</name>
    <dbReference type="NCBI Taxonomy" id="536013"/>
    <lineage>
        <taxon>Eukaryota</taxon>
        <taxon>Metazoa</taxon>
        <taxon>Ecdysozoa</taxon>
        <taxon>Arthropoda</taxon>
        <taxon>Hexapoda</taxon>
        <taxon>Insecta</taxon>
        <taxon>Pterygota</taxon>
        <taxon>Neoptera</taxon>
        <taxon>Paraneoptera</taxon>
        <taxon>Hemiptera</taxon>
        <taxon>Sternorrhyncha</taxon>
        <taxon>Coccoidea</taxon>
        <taxon>Coccidae</taxon>
        <taxon>Parthenolecanium</taxon>
    </lineage>
</organism>
<evidence type="ECO:0000256" key="2">
    <source>
        <dbReference type="SAM" id="MobiDB-lite"/>
    </source>
</evidence>
<evidence type="ECO:0000313" key="3">
    <source>
        <dbReference type="EMBL" id="KAK7602180.1"/>
    </source>
</evidence>
<evidence type="ECO:0000313" key="4">
    <source>
        <dbReference type="Proteomes" id="UP001367676"/>
    </source>
</evidence>
<name>A0AAN9Y987_9HEMI</name>
<reference evidence="3 4" key="1">
    <citation type="submission" date="2024-03" db="EMBL/GenBank/DDBJ databases">
        <title>Adaptation during the transition from Ophiocordyceps entomopathogen to insect associate is accompanied by gene loss and intensified selection.</title>
        <authorList>
            <person name="Ward C.M."/>
            <person name="Onetto C.A."/>
            <person name="Borneman A.R."/>
        </authorList>
    </citation>
    <scope>NUCLEOTIDE SEQUENCE [LARGE SCALE GENOMIC DNA]</scope>
    <source>
        <strain evidence="3">AWRI1</strain>
        <tissue evidence="3">Single Adult Female</tissue>
    </source>
</reference>
<keyword evidence="4" id="KW-1185">Reference proteome</keyword>
<sequence>MQTMATKYEYKALKMVINPRFPAGYKLTSDCYWMININVDSGETQSQEGKLGSRFNSPVEGGSSRSSKSPNSIEDLNKEIERLFLNNEKFGLATFLWDKEEIAEGRRAPIADMLHCYRNKGYNRRKKRRSATVLGIRNYNESDSSNGISSPDDTSGCEDYSKTKITETLDPRIIIPVPVGKSEVDHTSAANFSGPFSSNKLQLSEDSAFAPIKTMSRCQSTPPEDIEMYE</sequence>
<dbReference type="Pfam" id="PF15388">
    <property type="entry name" value="FAM117"/>
    <property type="match status" value="1"/>
</dbReference>
<accession>A0AAN9Y987</accession>
<dbReference type="Proteomes" id="UP001367676">
    <property type="component" value="Unassembled WGS sequence"/>
</dbReference>
<proteinExistence type="predicted"/>
<gene>
    <name evidence="3" type="ORF">V9T40_009621</name>
</gene>
<comment type="caution">
    <text evidence="3">The sequence shown here is derived from an EMBL/GenBank/DDBJ whole genome shotgun (WGS) entry which is preliminary data.</text>
</comment>
<keyword evidence="1" id="KW-0597">Phosphoprotein</keyword>
<dbReference type="EMBL" id="JBBCAQ010000010">
    <property type="protein sequence ID" value="KAK7602180.1"/>
    <property type="molecule type" value="Genomic_DNA"/>
</dbReference>
<evidence type="ECO:0000256" key="1">
    <source>
        <dbReference type="ARBA" id="ARBA00022553"/>
    </source>
</evidence>
<feature type="region of interest" description="Disordered" evidence="2">
    <location>
        <begin position="44"/>
        <end position="73"/>
    </location>
</feature>
<feature type="compositionally biased region" description="Low complexity" evidence="2">
    <location>
        <begin position="56"/>
        <end position="72"/>
    </location>
</feature>
<dbReference type="InterPro" id="IPR026642">
    <property type="entry name" value="Glcci1/FAM117"/>
</dbReference>
<dbReference type="AlphaFoldDB" id="A0AAN9Y987"/>